<reference evidence="2" key="2">
    <citation type="journal article" date="2023" name="Microbiol Resour">
        <title>Decontamination and Annotation of the Draft Genome Sequence of the Oomycete Lagenidium giganteum ARSEF 373.</title>
        <authorList>
            <person name="Morgan W.R."/>
            <person name="Tartar A."/>
        </authorList>
    </citation>
    <scope>NUCLEOTIDE SEQUENCE</scope>
    <source>
        <strain evidence="2">ARSEF 373</strain>
    </source>
</reference>
<dbReference type="SUPFAM" id="SSF56349">
    <property type="entry name" value="DNA breaking-rejoining enzymes"/>
    <property type="match status" value="1"/>
</dbReference>
<dbReference type="AlphaFoldDB" id="A0AAV2ZC54"/>
<protein>
    <submittedName>
        <fullName evidence="2">Uncharacterized protein</fullName>
    </submittedName>
</protein>
<dbReference type="GO" id="GO:0015074">
    <property type="term" value="P:DNA integration"/>
    <property type="evidence" value="ECO:0007669"/>
    <property type="project" value="InterPro"/>
</dbReference>
<evidence type="ECO:0000256" key="1">
    <source>
        <dbReference type="ARBA" id="ARBA00023172"/>
    </source>
</evidence>
<sequence length="420" mass="47073">SMHTLAQHKTTAAATMKKLNAFVMAHYPAIGNANNMTPAHLERRLLGTFATYLIHDAKIGYSTSSTYLSSVKSGQLEDILRTDFLTATRPGIGDVNKALDQGLRLQAKAPPMTLSDLRRICSPLFERNTPKSQRDPTLISWQWSMVGRSSDVSTIRFTDMFWMDEFLMVRVTRKKTRQQHSMSQFVATMNWAFDPMHALASQLVVDAYGTSSTLFGDLTLPSVAAYINRVIISACNDDTTLVTKKLRSHSSRRGSAVVASSHSDVNLADLAHRGRWKIDGFQTALEYIAETSESDQKLGKALVGWENPTGKISPSRLEPLKSSDGKAQHRFAKLLFEHHVHQLPKIQFIDVLTAVLVMDYRDTYACVAQQTPHERMIAAVIKTLQHQKKATAHEKIMTWGDIIRARFMAENIASVPIRYL</sequence>
<dbReference type="GO" id="GO:0003677">
    <property type="term" value="F:DNA binding"/>
    <property type="evidence" value="ECO:0007669"/>
    <property type="project" value="InterPro"/>
</dbReference>
<dbReference type="Gene3D" id="1.10.443.10">
    <property type="entry name" value="Intergrase catalytic core"/>
    <property type="match status" value="1"/>
</dbReference>
<dbReference type="GO" id="GO:0006310">
    <property type="term" value="P:DNA recombination"/>
    <property type="evidence" value="ECO:0007669"/>
    <property type="project" value="UniProtKB-KW"/>
</dbReference>
<feature type="non-terminal residue" evidence="2">
    <location>
        <position position="1"/>
    </location>
</feature>
<evidence type="ECO:0000313" key="3">
    <source>
        <dbReference type="Proteomes" id="UP001146120"/>
    </source>
</evidence>
<dbReference type="InterPro" id="IPR013762">
    <property type="entry name" value="Integrase-like_cat_sf"/>
</dbReference>
<comment type="caution">
    <text evidence="2">The sequence shown here is derived from an EMBL/GenBank/DDBJ whole genome shotgun (WGS) entry which is preliminary data.</text>
</comment>
<keyword evidence="1" id="KW-0233">DNA recombination</keyword>
<gene>
    <name evidence="2" type="ORF">N0F65_011131</name>
</gene>
<keyword evidence="3" id="KW-1185">Reference proteome</keyword>
<proteinExistence type="predicted"/>
<reference evidence="2" key="1">
    <citation type="submission" date="2022-11" db="EMBL/GenBank/DDBJ databases">
        <authorList>
            <person name="Morgan W.R."/>
            <person name="Tartar A."/>
        </authorList>
    </citation>
    <scope>NUCLEOTIDE SEQUENCE</scope>
    <source>
        <strain evidence="2">ARSEF 373</strain>
    </source>
</reference>
<dbReference type="InterPro" id="IPR011010">
    <property type="entry name" value="DNA_brk_join_enz"/>
</dbReference>
<accession>A0AAV2ZC54</accession>
<dbReference type="Proteomes" id="UP001146120">
    <property type="component" value="Unassembled WGS sequence"/>
</dbReference>
<organism evidence="2 3">
    <name type="scientific">Lagenidium giganteum</name>
    <dbReference type="NCBI Taxonomy" id="4803"/>
    <lineage>
        <taxon>Eukaryota</taxon>
        <taxon>Sar</taxon>
        <taxon>Stramenopiles</taxon>
        <taxon>Oomycota</taxon>
        <taxon>Peronosporomycetes</taxon>
        <taxon>Pythiales</taxon>
        <taxon>Pythiaceae</taxon>
    </lineage>
</organism>
<name>A0AAV2ZC54_9STRA</name>
<dbReference type="EMBL" id="DAKRPA010000007">
    <property type="protein sequence ID" value="DBA04583.1"/>
    <property type="molecule type" value="Genomic_DNA"/>
</dbReference>
<evidence type="ECO:0000313" key="2">
    <source>
        <dbReference type="EMBL" id="DBA04583.1"/>
    </source>
</evidence>